<dbReference type="RefSeq" id="WP_378921966.1">
    <property type="nucleotide sequence ID" value="NZ_JBHRVD010000001.1"/>
</dbReference>
<keyword evidence="5" id="KW-0411">Iron-sulfur</keyword>
<keyword evidence="2" id="KW-0479">Metal-binding</keyword>
<dbReference type="InterPro" id="IPR051269">
    <property type="entry name" value="Fe-S_cluster_ET"/>
</dbReference>
<evidence type="ECO:0000256" key="3">
    <source>
        <dbReference type="ARBA" id="ARBA00022982"/>
    </source>
</evidence>
<keyword evidence="1" id="KW-0813">Transport</keyword>
<dbReference type="PANTHER" id="PTHR36923">
    <property type="entry name" value="FERREDOXIN"/>
    <property type="match status" value="1"/>
</dbReference>
<sequence>MRIIVHTAKCQGHARCWAQAPGIFKLDDEGSILPGDIEVAEAEQLLALRAARSCPERALEVDHAPAAQVELDAVQPTARQV</sequence>
<evidence type="ECO:0000256" key="4">
    <source>
        <dbReference type="ARBA" id="ARBA00023004"/>
    </source>
</evidence>
<accession>A0ABV7MEV2</accession>
<evidence type="ECO:0000256" key="5">
    <source>
        <dbReference type="ARBA" id="ARBA00023014"/>
    </source>
</evidence>
<evidence type="ECO:0000313" key="6">
    <source>
        <dbReference type="EMBL" id="MFC3320352.1"/>
    </source>
</evidence>
<comment type="caution">
    <text evidence="6">The sequence shown here is derived from an EMBL/GenBank/DDBJ whole genome shotgun (WGS) entry which is preliminary data.</text>
</comment>
<dbReference type="EMBL" id="JBHRVD010000001">
    <property type="protein sequence ID" value="MFC3320352.1"/>
    <property type="molecule type" value="Genomic_DNA"/>
</dbReference>
<keyword evidence="7" id="KW-1185">Reference proteome</keyword>
<dbReference type="Gene3D" id="3.30.70.20">
    <property type="match status" value="1"/>
</dbReference>
<gene>
    <name evidence="6" type="ORF">ACFOJ9_00310</name>
</gene>
<evidence type="ECO:0000256" key="1">
    <source>
        <dbReference type="ARBA" id="ARBA00022448"/>
    </source>
</evidence>
<dbReference type="Proteomes" id="UP001595648">
    <property type="component" value="Unassembled WGS sequence"/>
</dbReference>
<reference evidence="7" key="1">
    <citation type="journal article" date="2019" name="Int. J. Syst. Evol. Microbiol.">
        <title>The Global Catalogue of Microorganisms (GCM) 10K type strain sequencing project: providing services to taxonomists for standard genome sequencing and annotation.</title>
        <authorList>
            <consortium name="The Broad Institute Genomics Platform"/>
            <consortium name="The Broad Institute Genome Sequencing Center for Infectious Disease"/>
            <person name="Wu L."/>
            <person name="Ma J."/>
        </authorList>
    </citation>
    <scope>NUCLEOTIDE SEQUENCE [LARGE SCALE GENOMIC DNA]</scope>
    <source>
        <strain evidence="7">ICMP 19515</strain>
    </source>
</reference>
<dbReference type="SUPFAM" id="SSF54862">
    <property type="entry name" value="4Fe-4S ferredoxins"/>
    <property type="match status" value="1"/>
</dbReference>
<proteinExistence type="predicted"/>
<dbReference type="PANTHER" id="PTHR36923:SF3">
    <property type="entry name" value="FERREDOXIN"/>
    <property type="match status" value="1"/>
</dbReference>
<keyword evidence="4" id="KW-0408">Iron</keyword>
<dbReference type="Pfam" id="PF13459">
    <property type="entry name" value="Fer4_15"/>
    <property type="match status" value="1"/>
</dbReference>
<keyword evidence="3" id="KW-0249">Electron transport</keyword>
<evidence type="ECO:0000256" key="2">
    <source>
        <dbReference type="ARBA" id="ARBA00022723"/>
    </source>
</evidence>
<evidence type="ECO:0000313" key="7">
    <source>
        <dbReference type="Proteomes" id="UP001595648"/>
    </source>
</evidence>
<name>A0ABV7MEV2_9HYPH</name>
<protein>
    <submittedName>
        <fullName evidence="6">Ferredoxin</fullName>
    </submittedName>
</protein>
<organism evidence="6 7">
    <name type="scientific">Mesorhizobium cantuariense</name>
    <dbReference type="NCBI Taxonomy" id="1300275"/>
    <lineage>
        <taxon>Bacteria</taxon>
        <taxon>Pseudomonadati</taxon>
        <taxon>Pseudomonadota</taxon>
        <taxon>Alphaproteobacteria</taxon>
        <taxon>Hyphomicrobiales</taxon>
        <taxon>Phyllobacteriaceae</taxon>
        <taxon>Mesorhizobium</taxon>
    </lineage>
</organism>